<dbReference type="CDD" id="cd00067">
    <property type="entry name" value="GAL4"/>
    <property type="match status" value="1"/>
</dbReference>
<dbReference type="GO" id="GO:0003677">
    <property type="term" value="F:DNA binding"/>
    <property type="evidence" value="ECO:0007669"/>
    <property type="project" value="InterPro"/>
</dbReference>
<keyword evidence="9" id="KW-1185">Reference proteome</keyword>
<dbReference type="InterPro" id="IPR050815">
    <property type="entry name" value="TF_fung"/>
</dbReference>
<evidence type="ECO:0000256" key="5">
    <source>
        <dbReference type="ARBA" id="ARBA00023242"/>
    </source>
</evidence>
<evidence type="ECO:0000256" key="3">
    <source>
        <dbReference type="ARBA" id="ARBA00023015"/>
    </source>
</evidence>
<keyword evidence="3" id="KW-0805">Transcription regulation</keyword>
<dbReference type="GO" id="GO:0005634">
    <property type="term" value="C:nucleus"/>
    <property type="evidence" value="ECO:0007669"/>
    <property type="project" value="UniProtKB-SubCell"/>
</dbReference>
<dbReference type="SMART" id="SM00066">
    <property type="entry name" value="GAL4"/>
    <property type="match status" value="1"/>
</dbReference>
<feature type="compositionally biased region" description="Polar residues" evidence="6">
    <location>
        <begin position="10"/>
        <end position="27"/>
    </location>
</feature>
<evidence type="ECO:0000313" key="8">
    <source>
        <dbReference type="EMBL" id="KAJ2798886.1"/>
    </source>
</evidence>
<dbReference type="Pfam" id="PF00172">
    <property type="entry name" value="Zn_clus"/>
    <property type="match status" value="1"/>
</dbReference>
<organism evidence="8 9">
    <name type="scientific">Coemansia guatemalensis</name>
    <dbReference type="NCBI Taxonomy" id="2761395"/>
    <lineage>
        <taxon>Eukaryota</taxon>
        <taxon>Fungi</taxon>
        <taxon>Fungi incertae sedis</taxon>
        <taxon>Zoopagomycota</taxon>
        <taxon>Kickxellomycotina</taxon>
        <taxon>Kickxellomycetes</taxon>
        <taxon>Kickxellales</taxon>
        <taxon>Kickxellaceae</taxon>
        <taxon>Coemansia</taxon>
    </lineage>
</organism>
<name>A0A9W8HTA8_9FUNG</name>
<dbReference type="PROSITE" id="PS50048">
    <property type="entry name" value="ZN2_CY6_FUNGAL_2"/>
    <property type="match status" value="1"/>
</dbReference>
<evidence type="ECO:0000256" key="2">
    <source>
        <dbReference type="ARBA" id="ARBA00022723"/>
    </source>
</evidence>
<feature type="region of interest" description="Disordered" evidence="6">
    <location>
        <begin position="75"/>
        <end position="288"/>
    </location>
</feature>
<gene>
    <name evidence="8" type="ORF">H4R20_004653</name>
</gene>
<dbReference type="AlphaFoldDB" id="A0A9W8HTA8"/>
<feature type="compositionally biased region" description="Low complexity" evidence="6">
    <location>
        <begin position="214"/>
        <end position="226"/>
    </location>
</feature>
<feature type="region of interest" description="Disordered" evidence="6">
    <location>
        <begin position="1"/>
        <end position="41"/>
    </location>
</feature>
<feature type="region of interest" description="Disordered" evidence="6">
    <location>
        <begin position="887"/>
        <end position="924"/>
    </location>
</feature>
<dbReference type="EMBL" id="JANBUO010001297">
    <property type="protein sequence ID" value="KAJ2798886.1"/>
    <property type="molecule type" value="Genomic_DNA"/>
</dbReference>
<feature type="region of interest" description="Disordered" evidence="6">
    <location>
        <begin position="626"/>
        <end position="645"/>
    </location>
</feature>
<dbReference type="PANTHER" id="PTHR47338:SF5">
    <property type="entry name" value="ZN(II)2CYS6 TRANSCRIPTION FACTOR (EUROFUNG)"/>
    <property type="match status" value="1"/>
</dbReference>
<feature type="compositionally biased region" description="Polar residues" evidence="6">
    <location>
        <begin position="892"/>
        <end position="904"/>
    </location>
</feature>
<dbReference type="InterPro" id="IPR007219">
    <property type="entry name" value="XnlR_reg_dom"/>
</dbReference>
<evidence type="ECO:0000259" key="7">
    <source>
        <dbReference type="PROSITE" id="PS50048"/>
    </source>
</evidence>
<dbReference type="InterPro" id="IPR001138">
    <property type="entry name" value="Zn2Cys6_DnaBD"/>
</dbReference>
<evidence type="ECO:0000256" key="6">
    <source>
        <dbReference type="SAM" id="MobiDB-lite"/>
    </source>
</evidence>
<keyword evidence="5" id="KW-0539">Nucleus</keyword>
<dbReference type="GO" id="GO:0006351">
    <property type="term" value="P:DNA-templated transcription"/>
    <property type="evidence" value="ECO:0007669"/>
    <property type="project" value="InterPro"/>
</dbReference>
<dbReference type="PROSITE" id="PS00463">
    <property type="entry name" value="ZN2_CY6_FUNGAL_1"/>
    <property type="match status" value="1"/>
</dbReference>
<keyword evidence="4" id="KW-0804">Transcription</keyword>
<evidence type="ECO:0000313" key="9">
    <source>
        <dbReference type="Proteomes" id="UP001140094"/>
    </source>
</evidence>
<feature type="compositionally biased region" description="Pro residues" evidence="6">
    <location>
        <begin position="175"/>
        <end position="184"/>
    </location>
</feature>
<dbReference type="Gene3D" id="4.10.240.10">
    <property type="entry name" value="Zn(2)-C6 fungal-type DNA-binding domain"/>
    <property type="match status" value="1"/>
</dbReference>
<dbReference type="Proteomes" id="UP001140094">
    <property type="component" value="Unassembled WGS sequence"/>
</dbReference>
<feature type="region of interest" description="Disordered" evidence="6">
    <location>
        <begin position="780"/>
        <end position="838"/>
    </location>
</feature>
<feature type="compositionally biased region" description="Low complexity" evidence="6">
    <location>
        <begin position="809"/>
        <end position="822"/>
    </location>
</feature>
<accession>A0A9W8HTA8</accession>
<feature type="compositionally biased region" description="Polar residues" evidence="6">
    <location>
        <begin position="203"/>
        <end position="213"/>
    </location>
</feature>
<feature type="compositionally biased region" description="Low complexity" evidence="6">
    <location>
        <begin position="626"/>
        <end position="643"/>
    </location>
</feature>
<evidence type="ECO:0000256" key="4">
    <source>
        <dbReference type="ARBA" id="ARBA00023163"/>
    </source>
</evidence>
<dbReference type="OrthoDB" id="39175at2759"/>
<dbReference type="GO" id="GO:0008270">
    <property type="term" value="F:zinc ion binding"/>
    <property type="evidence" value="ECO:0007669"/>
    <property type="project" value="InterPro"/>
</dbReference>
<feature type="domain" description="Zn(2)-C6 fungal-type" evidence="7">
    <location>
        <begin position="46"/>
        <end position="76"/>
    </location>
</feature>
<dbReference type="CDD" id="cd12148">
    <property type="entry name" value="fungal_TF_MHR"/>
    <property type="match status" value="1"/>
</dbReference>
<proteinExistence type="predicted"/>
<sequence length="1041" mass="113865">MVRNSDSDPTDTNGMSSGSKSEATPTESMPAVPHATPKKVPAKCQACTICRQKKVRCDGGKPACSACIKSGSDCLYVPSRRRGRPARTSRGYERPYTNPLPILPRQPRSATASADAGPSAIRHDQRSNLQQQQQPPNRILPTLPHLQPAQAGQGTMPPPPPQPTEPIRGPTLTSPLPPILPPAAPSQTLHQKQQQRQSTSYQPGSLHQRLQSNPQQQQQQQQQPQQAIAPLGNILSAALFPGSPNSTSEDDGGQSGHRSSGSESPLPLNLRPPPFLVPAGDRGGHQSMTQATPLVIPRSRQLLSAHAGNGGGSYGSSSYMDPNIVDFFHYFNAMFPIVHWPSFKEAYDDGTVPNYLILSIRALSKRYSKQPSVLLSGQPYAAGQDLAAIATSLAEVATREDPNTYLIQTWIVLSMFEFGMGRIKQAADRRELAVRLAYQLELSHIEVRASQRRARSLIVAENCRRVWWTLFYADRYFSLASSDSDIIPAIHESTYRVGFPRAMREATPSPPQHMTLDTTGNASSDMELSRYNDHDVILWFQSAIPLSLVMGHVAHQCRAAEQLFRGGLAERSTDCLWEDSEWLAALTEFMKSFLVIDAEIAQWRQQLNAATSMSLMSTDTAEALRSGLSSGKTSDSSTNNGSNAHSTRDVTLFHRELQYHALVIIHQCLALYAYEKLRLSLSALASACTSLLWLESTATQAWKKVVRSADIIRTKAYARATILSNARSSTSGTMPNGTAPEPEWELCAPHMPFILYLSAKVHVCQYHWQKIALARTRTELGNSGSMRSPTGSREHSHQNSANMDSHIMPSFVQPFSQPSSVVGTPAPAQDGWTTNSGCGNAAGASGKLDQTNASHILSSPNGVVQSRGSAATPIMTTSGAAALAAAQAAAQSNSSRNTTPQRSRGGSIAAPRTPGGHEQYPQSTVTAGEYGTDQMDVVQTTHGENQMLRQSQYGEHDTAHMSVDAADETMAVDEDIESRLVHRVSNSQERIESLLRLLATCQEYWADHDYVRMLRDLLDWPDEWTTSMQMLERLLLELNID</sequence>
<reference evidence="8" key="1">
    <citation type="submission" date="2022-07" db="EMBL/GenBank/DDBJ databases">
        <title>Phylogenomic reconstructions and comparative analyses of Kickxellomycotina fungi.</title>
        <authorList>
            <person name="Reynolds N.K."/>
            <person name="Stajich J.E."/>
            <person name="Barry K."/>
            <person name="Grigoriev I.V."/>
            <person name="Crous P."/>
            <person name="Smith M.E."/>
        </authorList>
    </citation>
    <scope>NUCLEOTIDE SEQUENCE</scope>
    <source>
        <strain evidence="8">NRRL 1565</strain>
    </source>
</reference>
<evidence type="ECO:0000256" key="1">
    <source>
        <dbReference type="ARBA" id="ARBA00004123"/>
    </source>
</evidence>
<dbReference type="PANTHER" id="PTHR47338">
    <property type="entry name" value="ZN(II)2CYS6 TRANSCRIPTION FACTOR (EUROFUNG)-RELATED"/>
    <property type="match status" value="1"/>
</dbReference>
<feature type="compositionally biased region" description="Polar residues" evidence="6">
    <location>
        <begin position="780"/>
        <end position="791"/>
    </location>
</feature>
<dbReference type="SUPFAM" id="SSF57701">
    <property type="entry name" value="Zn2/Cys6 DNA-binding domain"/>
    <property type="match status" value="1"/>
</dbReference>
<comment type="subcellular location">
    <subcellularLocation>
        <location evidence="1">Nucleus</location>
    </subcellularLocation>
</comment>
<keyword evidence="2" id="KW-0479">Metal-binding</keyword>
<feature type="compositionally biased region" description="Low complexity" evidence="6">
    <location>
        <begin position="165"/>
        <end position="174"/>
    </location>
</feature>
<feature type="compositionally biased region" description="Low complexity" evidence="6">
    <location>
        <begin position="185"/>
        <end position="202"/>
    </location>
</feature>
<dbReference type="InterPro" id="IPR036864">
    <property type="entry name" value="Zn2-C6_fun-type_DNA-bd_sf"/>
</dbReference>
<dbReference type="Pfam" id="PF04082">
    <property type="entry name" value="Fungal_trans"/>
    <property type="match status" value="1"/>
</dbReference>
<dbReference type="GO" id="GO:0000981">
    <property type="term" value="F:DNA-binding transcription factor activity, RNA polymerase II-specific"/>
    <property type="evidence" value="ECO:0007669"/>
    <property type="project" value="InterPro"/>
</dbReference>
<comment type="caution">
    <text evidence="8">The sequence shown here is derived from an EMBL/GenBank/DDBJ whole genome shotgun (WGS) entry which is preliminary data.</text>
</comment>
<protein>
    <recommendedName>
        <fullName evidence="7">Zn(2)-C6 fungal-type domain-containing protein</fullName>
    </recommendedName>
</protein>